<evidence type="ECO:0008006" key="6">
    <source>
        <dbReference type="Google" id="ProtNLM"/>
    </source>
</evidence>
<evidence type="ECO:0000313" key="4">
    <source>
        <dbReference type="Proteomes" id="UP000240621"/>
    </source>
</evidence>
<protein>
    <recommendedName>
        <fullName evidence="6">Membrane or secreted protein</fullName>
    </recommendedName>
</protein>
<name>A0A2P8CCG1_9BACT</name>
<keyword evidence="1" id="KW-1133">Transmembrane helix</keyword>
<organism evidence="3 4">
    <name type="scientific">Prolixibacter denitrificans</name>
    <dbReference type="NCBI Taxonomy" id="1541063"/>
    <lineage>
        <taxon>Bacteria</taxon>
        <taxon>Pseudomonadati</taxon>
        <taxon>Bacteroidota</taxon>
        <taxon>Bacteroidia</taxon>
        <taxon>Marinilabiliales</taxon>
        <taxon>Prolixibacteraceae</taxon>
        <taxon>Prolixibacter</taxon>
    </lineage>
</organism>
<reference evidence="2 5" key="2">
    <citation type="submission" date="2019-10" db="EMBL/GenBank/DDBJ databases">
        <title>Prolixibacter strains distinguished by the presence of nitrate reductase genes were adept at nitrate-dependent anaerobic corrosion of metallic iron and carbon steel.</title>
        <authorList>
            <person name="Iino T."/>
            <person name="Shono N."/>
            <person name="Ito K."/>
            <person name="Nakamura R."/>
            <person name="Sueoka K."/>
            <person name="Harayama S."/>
            <person name="Ohkuma M."/>
        </authorList>
    </citation>
    <scope>NUCLEOTIDE SEQUENCE [LARGE SCALE GENOMIC DNA]</scope>
    <source>
        <strain evidence="2 5">MIC1-1</strain>
    </source>
</reference>
<dbReference type="EMBL" id="PYGC01000005">
    <property type="protein sequence ID" value="PSK82651.1"/>
    <property type="molecule type" value="Genomic_DNA"/>
</dbReference>
<dbReference type="OrthoDB" id="1123012at2"/>
<evidence type="ECO:0000313" key="3">
    <source>
        <dbReference type="EMBL" id="PSK82651.1"/>
    </source>
</evidence>
<accession>A0A2P8CCG1</accession>
<dbReference type="AlphaFoldDB" id="A0A2P8CCG1"/>
<evidence type="ECO:0000256" key="1">
    <source>
        <dbReference type="SAM" id="Phobius"/>
    </source>
</evidence>
<keyword evidence="1" id="KW-0472">Membrane</keyword>
<evidence type="ECO:0000313" key="2">
    <source>
        <dbReference type="EMBL" id="GET21527.1"/>
    </source>
</evidence>
<gene>
    <name evidence="3" type="ORF">CLV93_10543</name>
    <name evidence="2" type="ORF">JCM18694_17730</name>
</gene>
<dbReference type="EMBL" id="BLAU01000001">
    <property type="protein sequence ID" value="GET21527.1"/>
    <property type="molecule type" value="Genomic_DNA"/>
</dbReference>
<evidence type="ECO:0000313" key="5">
    <source>
        <dbReference type="Proteomes" id="UP000396862"/>
    </source>
</evidence>
<dbReference type="Proteomes" id="UP000240621">
    <property type="component" value="Unassembled WGS sequence"/>
</dbReference>
<feature type="transmembrane region" description="Helical" evidence="1">
    <location>
        <begin position="6"/>
        <end position="26"/>
    </location>
</feature>
<comment type="caution">
    <text evidence="3">The sequence shown here is derived from an EMBL/GenBank/DDBJ whole genome shotgun (WGS) entry which is preliminary data.</text>
</comment>
<keyword evidence="1" id="KW-0812">Transmembrane</keyword>
<dbReference type="RefSeq" id="WP_106542259.1">
    <property type="nucleotide sequence ID" value="NZ_BLAU01000001.1"/>
</dbReference>
<sequence length="70" mass="7547">MFFKIFLISIVLVAIVMLALGVKMLFDPKATFEAHSCSMDPNDSSEGCAACQVKEITDCNENKSAQTVSG</sequence>
<reference evidence="3 4" key="1">
    <citation type="submission" date="2018-03" db="EMBL/GenBank/DDBJ databases">
        <title>Genomic Encyclopedia of Archaeal and Bacterial Type Strains, Phase II (KMG-II): from individual species to whole genera.</title>
        <authorList>
            <person name="Goeker M."/>
        </authorList>
    </citation>
    <scope>NUCLEOTIDE SEQUENCE [LARGE SCALE GENOMIC DNA]</scope>
    <source>
        <strain evidence="3 4">DSM 27267</strain>
    </source>
</reference>
<proteinExistence type="predicted"/>
<keyword evidence="5" id="KW-1185">Reference proteome</keyword>
<dbReference type="Proteomes" id="UP000396862">
    <property type="component" value="Unassembled WGS sequence"/>
</dbReference>